<name>A0AAV6U0W1_9ARAC</name>
<reference evidence="2 3" key="1">
    <citation type="journal article" date="2022" name="Nat. Ecol. Evol.">
        <title>A masculinizing supergene underlies an exaggerated male reproductive morph in a spider.</title>
        <authorList>
            <person name="Hendrickx F."/>
            <person name="De Corte Z."/>
            <person name="Sonet G."/>
            <person name="Van Belleghem S.M."/>
            <person name="Kostlbacher S."/>
            <person name="Vangestel C."/>
        </authorList>
    </citation>
    <scope>NUCLEOTIDE SEQUENCE [LARGE SCALE GENOMIC DNA]</scope>
    <source>
        <strain evidence="2">W744_W776</strain>
    </source>
</reference>
<comment type="caution">
    <text evidence="2">The sequence shown here is derived from an EMBL/GenBank/DDBJ whole genome shotgun (WGS) entry which is preliminary data.</text>
</comment>
<evidence type="ECO:0000313" key="3">
    <source>
        <dbReference type="Proteomes" id="UP000827092"/>
    </source>
</evidence>
<dbReference type="AlphaFoldDB" id="A0AAV6U0W1"/>
<dbReference type="Proteomes" id="UP000827092">
    <property type="component" value="Unassembled WGS sequence"/>
</dbReference>
<evidence type="ECO:0000313" key="2">
    <source>
        <dbReference type="EMBL" id="KAG8178077.1"/>
    </source>
</evidence>
<proteinExistence type="predicted"/>
<dbReference type="EMBL" id="JAFNEN010000718">
    <property type="protein sequence ID" value="KAG8178077.1"/>
    <property type="molecule type" value="Genomic_DNA"/>
</dbReference>
<protein>
    <recommendedName>
        <fullName evidence="1">Transposase Helix-turn-helix domain-containing protein</fullName>
    </recommendedName>
</protein>
<dbReference type="Pfam" id="PF13613">
    <property type="entry name" value="HTH_Tnp_4"/>
    <property type="match status" value="1"/>
</dbReference>
<feature type="domain" description="Transposase Helix-turn-helix" evidence="1">
    <location>
        <begin position="17"/>
        <end position="58"/>
    </location>
</feature>
<sequence length="337" mass="37986">MSDIVNSGENCKLSAKKLLIVLIKLNLLNTDLAYRFKVSRQTVQRTLDEWIPSLSGRLESLIRTPKTLKEYRPIPKSQLGATYAAVSKAAPKGNFSLLVDLPNGKDDLTFSDFKSVLSKTINNESVCSNGIFETKRSAKVSFPAVQDIDKVKEIFSKTPSLEKLKTFTPKRELHKIIIKFCNINEEKDFKDQLELKNPVFSGKDFKILFKIKTGEQYHWILEVSSNIFKGLGLSPNNDITGFVFLHSSRYRVTEFTSVRRCTKCLDYGHSTGHCPYSGTRCFKCGSEEVEGHDKKNCIMKCFICDRKNKSNDGTLELVPTNHLSGADGFQSTDGNKK</sequence>
<organism evidence="2 3">
    <name type="scientific">Oedothorax gibbosus</name>
    <dbReference type="NCBI Taxonomy" id="931172"/>
    <lineage>
        <taxon>Eukaryota</taxon>
        <taxon>Metazoa</taxon>
        <taxon>Ecdysozoa</taxon>
        <taxon>Arthropoda</taxon>
        <taxon>Chelicerata</taxon>
        <taxon>Arachnida</taxon>
        <taxon>Araneae</taxon>
        <taxon>Araneomorphae</taxon>
        <taxon>Entelegynae</taxon>
        <taxon>Araneoidea</taxon>
        <taxon>Linyphiidae</taxon>
        <taxon>Erigoninae</taxon>
        <taxon>Oedothorax</taxon>
    </lineage>
</organism>
<evidence type="ECO:0000259" key="1">
    <source>
        <dbReference type="Pfam" id="PF13613"/>
    </source>
</evidence>
<accession>A0AAV6U0W1</accession>
<gene>
    <name evidence="2" type="ORF">JTE90_007062</name>
</gene>
<keyword evidence="3" id="KW-1185">Reference proteome</keyword>
<dbReference type="InterPro" id="IPR027805">
    <property type="entry name" value="Transposase_HTH_dom"/>
</dbReference>